<keyword evidence="2" id="KW-0808">Transferase</keyword>
<dbReference type="InterPro" id="IPR013653">
    <property type="entry name" value="GCN5-like_dom"/>
</dbReference>
<evidence type="ECO:0000313" key="3">
    <source>
        <dbReference type="Proteomes" id="UP000249082"/>
    </source>
</evidence>
<reference evidence="2 3" key="1">
    <citation type="submission" date="2017-08" db="EMBL/GenBank/DDBJ databases">
        <title>Infants hospitalized years apart are colonized by the same room-sourced microbial strains.</title>
        <authorList>
            <person name="Brooks B."/>
            <person name="Olm M.R."/>
            <person name="Firek B.A."/>
            <person name="Baker R."/>
            <person name="Thomas B.C."/>
            <person name="Morowitz M.J."/>
            <person name="Banfield J.F."/>
        </authorList>
    </citation>
    <scope>NUCLEOTIDE SEQUENCE [LARGE SCALE GENOMIC DNA]</scope>
    <source>
        <strain evidence="2">S2_005_002_R2_33</strain>
    </source>
</reference>
<gene>
    <name evidence="2" type="ORF">DI555_09255</name>
</gene>
<feature type="domain" description="N-acetyltransferase" evidence="1">
    <location>
        <begin position="108"/>
        <end position="235"/>
    </location>
</feature>
<dbReference type="AlphaFoldDB" id="A0A2W5NPM8"/>
<dbReference type="Pfam" id="PF08445">
    <property type="entry name" value="FR47"/>
    <property type="match status" value="1"/>
</dbReference>
<dbReference type="SUPFAM" id="SSF55729">
    <property type="entry name" value="Acyl-CoA N-acyltransferases (Nat)"/>
    <property type="match status" value="1"/>
</dbReference>
<proteinExistence type="predicted"/>
<name>A0A2W5NPM8_9SPHN</name>
<dbReference type="InterPro" id="IPR016181">
    <property type="entry name" value="Acyl_CoA_acyltransferase"/>
</dbReference>
<comment type="caution">
    <text evidence="2">The sequence shown here is derived from an EMBL/GenBank/DDBJ whole genome shotgun (WGS) entry which is preliminary data.</text>
</comment>
<dbReference type="EMBL" id="QFPX01000006">
    <property type="protein sequence ID" value="PZQ55492.1"/>
    <property type="molecule type" value="Genomic_DNA"/>
</dbReference>
<dbReference type="PROSITE" id="PS51186">
    <property type="entry name" value="GNAT"/>
    <property type="match status" value="1"/>
</dbReference>
<evidence type="ECO:0000259" key="1">
    <source>
        <dbReference type="PROSITE" id="PS51186"/>
    </source>
</evidence>
<organism evidence="2 3">
    <name type="scientific">Novosphingobium pentaromativorans</name>
    <dbReference type="NCBI Taxonomy" id="205844"/>
    <lineage>
        <taxon>Bacteria</taxon>
        <taxon>Pseudomonadati</taxon>
        <taxon>Pseudomonadota</taxon>
        <taxon>Alphaproteobacteria</taxon>
        <taxon>Sphingomonadales</taxon>
        <taxon>Sphingomonadaceae</taxon>
        <taxon>Novosphingobium</taxon>
    </lineage>
</organism>
<dbReference type="GO" id="GO:0016747">
    <property type="term" value="F:acyltransferase activity, transferring groups other than amino-acyl groups"/>
    <property type="evidence" value="ECO:0007669"/>
    <property type="project" value="InterPro"/>
</dbReference>
<dbReference type="InterPro" id="IPR000182">
    <property type="entry name" value="GNAT_dom"/>
</dbReference>
<accession>A0A2W5NPM8</accession>
<protein>
    <submittedName>
        <fullName evidence="2">GNAT family N-acetyltransferase</fullName>
    </submittedName>
</protein>
<sequence>MTENPLDNFIWSALSTEQASFSIGSDRARRFDPAIGPLAGLRDLSPESLAAFAQLVQATGTAALGLTGVTEDVAVPGTQVLRGAEGVQMVFDGNADALSEIERASEDPRILPLSESDYPEMLELALLTEPGPFAERTGDLGQFWGVRENGRLLAMAGQRVRTASHVEVSGVCTHPDGRGKGYAALLSRRVAGAILGEGRCPLLHSYTDNETALALYRRLGFVERALVRFTIYGPE</sequence>
<dbReference type="Gene3D" id="3.40.630.30">
    <property type="match status" value="1"/>
</dbReference>
<evidence type="ECO:0000313" key="2">
    <source>
        <dbReference type="EMBL" id="PZQ55492.1"/>
    </source>
</evidence>
<dbReference type="Proteomes" id="UP000249082">
    <property type="component" value="Unassembled WGS sequence"/>
</dbReference>